<dbReference type="PROSITE" id="PS50918">
    <property type="entry name" value="WWE"/>
    <property type="match status" value="1"/>
</dbReference>
<evidence type="ECO:0000313" key="11">
    <source>
        <dbReference type="Proteomes" id="UP000663828"/>
    </source>
</evidence>
<proteinExistence type="predicted"/>
<dbReference type="GO" id="GO:0010629">
    <property type="term" value="P:negative regulation of gene expression"/>
    <property type="evidence" value="ECO:0007669"/>
    <property type="project" value="TreeGrafter"/>
</dbReference>
<comment type="caution">
    <text evidence="9">The sequence shown here is derived from an EMBL/GenBank/DDBJ whole genome shotgun (WGS) entry which is preliminary data.</text>
</comment>
<dbReference type="InterPro" id="IPR052056">
    <property type="entry name" value="Mono-ARTD/PARP"/>
</dbReference>
<dbReference type="Pfam" id="PF01661">
    <property type="entry name" value="Macro"/>
    <property type="match status" value="1"/>
</dbReference>
<evidence type="ECO:0000256" key="5">
    <source>
        <dbReference type="ARBA" id="ARBA00023242"/>
    </source>
</evidence>
<dbReference type="Pfam" id="PF02825">
    <property type="entry name" value="WWE"/>
    <property type="match status" value="1"/>
</dbReference>
<dbReference type="SUPFAM" id="SSF117839">
    <property type="entry name" value="WWE domain"/>
    <property type="match status" value="1"/>
</dbReference>
<keyword evidence="5" id="KW-0539">Nucleus</keyword>
<evidence type="ECO:0000256" key="3">
    <source>
        <dbReference type="ARBA" id="ARBA00022679"/>
    </source>
</evidence>
<name>A0A814GW91_ADIRI</name>
<evidence type="ECO:0000256" key="4">
    <source>
        <dbReference type="ARBA" id="ARBA00023027"/>
    </source>
</evidence>
<dbReference type="EMBL" id="CAJNOR010000765">
    <property type="protein sequence ID" value="CAF1001817.1"/>
    <property type="molecule type" value="Genomic_DNA"/>
</dbReference>
<evidence type="ECO:0000313" key="10">
    <source>
        <dbReference type="EMBL" id="CAF1413753.1"/>
    </source>
</evidence>
<comment type="subcellular location">
    <subcellularLocation>
        <location evidence="1">Nucleus</location>
    </subcellularLocation>
</comment>
<dbReference type="InterPro" id="IPR043472">
    <property type="entry name" value="Macro_dom-like"/>
</dbReference>
<sequence length="985" mass="114027">MMLSFSDQEEFDDELMTGRFDEKLDEFVALITSRPQTAMDDSLQSNIKDYNPAIDDKESSTELSNIDDFLYELDSNIQAVRPTTSKRTRAQHLFTQEDEYRENQKGGGFFNQTKFCSALRNEMKHMFNVDVTIEKSNDGSHQEYPLYIVTFQSINAENVSKAKNALKLLFDSVKIEIIGEEAGFWIQDQDYARIVQFYGDQNKSLFILCEYSKIGLFIHYFDGHISVDFHRLCTTRETLRTILKNKFKSSDVNLPASSDLTKENKSFFAQDILQLEVEVRTRPVLMKLEQRCIHLFGITPIVDEVVQQIECIKERYASNMVRLNLESIQINYLIDFYSDELRIMERTFVNAKILEHLRNGEFMAPQHIQSTIERQIKELATFCPPSSFTVEEETFRPMAHNECPNLIDIGRHYKCHVEIKEFPTKHICEIPRSTAEDHVSNKLTAAAIKIEQGDLADQNVDLVVICSTSLYLRDDIIKKAGQSVKEEYERIAQHSPSEPFETNSGDLQCRKLLFLPWHIDQSTKHKFTQSIRNFVRRSVQYALRAHHTSIAFPSIGCGKLNIGKDIIANEMLVEAQNQLLTANALLQLIFVILPQQTDVVKAFEVKLASLQEGNVETKDAEISYHLSTLTLTIHSSNENNQRECIEALHNHITNSTGTYEAYQQTALKKWTQPALNKFFHFCQKSHVVIDVDMKIGYLRLYGSKEAVREAESEYLRQQVKQSEQARLAVIARDIIWAYKIGENQWEKYSSEINTLIEDQYTSKLQSFNYTDDKSKEYLIDFQMMTEKCLSTNQERPIVRQTDFTFPKDWHVQIHNIQQFSLSTNSDEFKSLLRLFNKTMTKKYTEIVRIDRIQNKQWYMQYNSYRSFSSKKHTERKLFHGCPRQTTSLIINSFFNRSFAGINGVVYGQGAYFSAKANYSHNYATITDSTGERYMFVADVLVGDTITGNSKMKTPPAGYDSTTDGDHIFVTYRDDQAYASYLIVYK</sequence>
<reference evidence="9" key="1">
    <citation type="submission" date="2021-02" db="EMBL/GenBank/DDBJ databases">
        <authorList>
            <person name="Nowell W R."/>
        </authorList>
    </citation>
    <scope>NUCLEOTIDE SEQUENCE</scope>
</reference>
<dbReference type="InterPro" id="IPR004170">
    <property type="entry name" value="WWE_dom"/>
</dbReference>
<dbReference type="PANTHER" id="PTHR14453">
    <property type="entry name" value="PARP/ZINC FINGER CCCH TYPE DOMAIN CONTAINING PROTEIN"/>
    <property type="match status" value="1"/>
</dbReference>
<dbReference type="Gene3D" id="3.90.228.10">
    <property type="match status" value="1"/>
</dbReference>
<dbReference type="InterPro" id="IPR002589">
    <property type="entry name" value="Macro_dom"/>
</dbReference>
<dbReference type="Proteomes" id="UP000663852">
    <property type="component" value="Unassembled WGS sequence"/>
</dbReference>
<keyword evidence="11" id="KW-1185">Reference proteome</keyword>
<dbReference type="PANTHER" id="PTHR14453:SF67">
    <property type="entry name" value="POLY [ADP-RIBOSE] POLYMERASE"/>
    <property type="match status" value="1"/>
</dbReference>
<dbReference type="GO" id="GO:0003714">
    <property type="term" value="F:transcription corepressor activity"/>
    <property type="evidence" value="ECO:0007669"/>
    <property type="project" value="TreeGrafter"/>
</dbReference>
<dbReference type="InterPro" id="IPR012317">
    <property type="entry name" value="Poly(ADP-ribose)pol_cat_dom"/>
</dbReference>
<dbReference type="Pfam" id="PF00644">
    <property type="entry name" value="PARP"/>
    <property type="match status" value="1"/>
</dbReference>
<keyword evidence="2 6" id="KW-0328">Glycosyltransferase</keyword>
<dbReference type="GO" id="GO:0003950">
    <property type="term" value="F:NAD+ poly-ADP-ribosyltransferase activity"/>
    <property type="evidence" value="ECO:0007669"/>
    <property type="project" value="UniProtKB-UniRule"/>
</dbReference>
<dbReference type="OrthoDB" id="6133115at2759"/>
<dbReference type="AlphaFoldDB" id="A0A814GW91"/>
<dbReference type="Proteomes" id="UP000663828">
    <property type="component" value="Unassembled WGS sequence"/>
</dbReference>
<keyword evidence="3 6" id="KW-0808">Transferase</keyword>
<feature type="domain" description="WWE" evidence="7">
    <location>
        <begin position="722"/>
        <end position="799"/>
    </location>
</feature>
<evidence type="ECO:0000259" key="7">
    <source>
        <dbReference type="PROSITE" id="PS50918"/>
    </source>
</evidence>
<evidence type="ECO:0000259" key="8">
    <source>
        <dbReference type="PROSITE" id="PS51059"/>
    </source>
</evidence>
<dbReference type="SUPFAM" id="SSF52949">
    <property type="entry name" value="Macro domain-like"/>
    <property type="match status" value="1"/>
</dbReference>
<keyword evidence="4 6" id="KW-0520">NAD</keyword>
<evidence type="ECO:0000256" key="6">
    <source>
        <dbReference type="RuleBase" id="RU362114"/>
    </source>
</evidence>
<dbReference type="GO" id="GO:0005634">
    <property type="term" value="C:nucleus"/>
    <property type="evidence" value="ECO:0007669"/>
    <property type="project" value="UniProtKB-SubCell"/>
</dbReference>
<gene>
    <name evidence="10" type="ORF">EDS130_LOCUS36930</name>
    <name evidence="9" type="ORF">XAT740_LOCUS13246</name>
</gene>
<dbReference type="EMBL" id="CAJNOJ010000353">
    <property type="protein sequence ID" value="CAF1413753.1"/>
    <property type="molecule type" value="Genomic_DNA"/>
</dbReference>
<evidence type="ECO:0000256" key="2">
    <source>
        <dbReference type="ARBA" id="ARBA00022676"/>
    </source>
</evidence>
<organism evidence="9 11">
    <name type="scientific">Adineta ricciae</name>
    <name type="common">Rotifer</name>
    <dbReference type="NCBI Taxonomy" id="249248"/>
    <lineage>
        <taxon>Eukaryota</taxon>
        <taxon>Metazoa</taxon>
        <taxon>Spiralia</taxon>
        <taxon>Gnathifera</taxon>
        <taxon>Rotifera</taxon>
        <taxon>Eurotatoria</taxon>
        <taxon>Bdelloidea</taxon>
        <taxon>Adinetida</taxon>
        <taxon>Adinetidae</taxon>
        <taxon>Adineta</taxon>
    </lineage>
</organism>
<dbReference type="PROSITE" id="PS51059">
    <property type="entry name" value="PARP_CATALYTIC"/>
    <property type="match status" value="1"/>
</dbReference>
<accession>A0A814GW91</accession>
<evidence type="ECO:0000313" key="9">
    <source>
        <dbReference type="EMBL" id="CAF1001817.1"/>
    </source>
</evidence>
<feature type="domain" description="PARP catalytic" evidence="8">
    <location>
        <begin position="805"/>
        <end position="985"/>
    </location>
</feature>
<dbReference type="SUPFAM" id="SSF56399">
    <property type="entry name" value="ADP-ribosylation"/>
    <property type="match status" value="1"/>
</dbReference>
<evidence type="ECO:0000256" key="1">
    <source>
        <dbReference type="ARBA" id="ARBA00004123"/>
    </source>
</evidence>
<protein>
    <recommendedName>
        <fullName evidence="6">Poly [ADP-ribose] polymerase</fullName>
        <shortName evidence="6">PARP</shortName>
        <ecNumber evidence="6">2.4.2.-</ecNumber>
    </recommendedName>
</protein>
<dbReference type="Gene3D" id="3.40.220.10">
    <property type="entry name" value="Leucine Aminopeptidase, subunit E, domain 1"/>
    <property type="match status" value="1"/>
</dbReference>
<dbReference type="Gene3D" id="3.30.720.50">
    <property type="match status" value="1"/>
</dbReference>
<dbReference type="GO" id="GO:0005737">
    <property type="term" value="C:cytoplasm"/>
    <property type="evidence" value="ECO:0007669"/>
    <property type="project" value="TreeGrafter"/>
</dbReference>
<dbReference type="InterPro" id="IPR037197">
    <property type="entry name" value="WWE_dom_sf"/>
</dbReference>
<dbReference type="EC" id="2.4.2.-" evidence="6"/>